<keyword evidence="1" id="KW-0472">Membrane</keyword>
<keyword evidence="1" id="KW-1133">Transmembrane helix</keyword>
<comment type="caution">
    <text evidence="2">The sequence shown here is derived from an EMBL/GenBank/DDBJ whole genome shotgun (WGS) entry which is preliminary data.</text>
</comment>
<protein>
    <submittedName>
        <fullName evidence="2">Uncharacterized protein</fullName>
    </submittedName>
</protein>
<reference evidence="2" key="1">
    <citation type="submission" date="2019-08" db="EMBL/GenBank/DDBJ databases">
        <authorList>
            <person name="Kucharzyk K."/>
            <person name="Murdoch R.W."/>
            <person name="Higgins S."/>
            <person name="Loffler F."/>
        </authorList>
    </citation>
    <scope>NUCLEOTIDE SEQUENCE</scope>
</reference>
<accession>A0A645HUZ0</accession>
<dbReference type="AlphaFoldDB" id="A0A645HUZ0"/>
<feature type="transmembrane region" description="Helical" evidence="1">
    <location>
        <begin position="44"/>
        <end position="65"/>
    </location>
</feature>
<dbReference type="EMBL" id="VSSQ01099426">
    <property type="protein sequence ID" value="MPN42009.1"/>
    <property type="molecule type" value="Genomic_DNA"/>
</dbReference>
<evidence type="ECO:0000256" key="1">
    <source>
        <dbReference type="SAM" id="Phobius"/>
    </source>
</evidence>
<evidence type="ECO:0000313" key="2">
    <source>
        <dbReference type="EMBL" id="MPN42009.1"/>
    </source>
</evidence>
<sequence length="70" mass="7634">MGTDDAGVFGACIRTGSAGAGKRFGQHGRPLMPRRIRIPFMAKLAFRTPLIFGKGIPLLLLQRLLLATFH</sequence>
<gene>
    <name evidence="2" type="ORF">SDC9_189565</name>
</gene>
<proteinExistence type="predicted"/>
<keyword evidence="1" id="KW-0812">Transmembrane</keyword>
<organism evidence="2">
    <name type="scientific">bioreactor metagenome</name>
    <dbReference type="NCBI Taxonomy" id="1076179"/>
    <lineage>
        <taxon>unclassified sequences</taxon>
        <taxon>metagenomes</taxon>
        <taxon>ecological metagenomes</taxon>
    </lineage>
</organism>
<name>A0A645HUZ0_9ZZZZ</name>